<gene>
    <name evidence="3" type="ORF">GK091_27390</name>
</gene>
<feature type="region of interest" description="Disordered" evidence="1">
    <location>
        <begin position="339"/>
        <end position="396"/>
    </location>
</feature>
<feature type="compositionally biased region" description="Basic and acidic residues" evidence="1">
    <location>
        <begin position="350"/>
        <end position="394"/>
    </location>
</feature>
<keyword evidence="4" id="KW-1185">Reference proteome</keyword>
<reference evidence="3 4" key="1">
    <citation type="submission" date="2020-02" db="EMBL/GenBank/DDBJ databases">
        <title>Draft genome sequence of two Spirosoma agri KCTC 52727 and Spirosoma terrae KCTC 52035.</title>
        <authorList>
            <person name="Rojas J."/>
            <person name="Ambika Manirajan B."/>
            <person name="Ratering S."/>
            <person name="Suarez C."/>
            <person name="Schnell S."/>
        </authorList>
    </citation>
    <scope>NUCLEOTIDE SEQUENCE [LARGE SCALE GENOMIC DNA]</scope>
    <source>
        <strain evidence="3 4">KCTC 52727</strain>
    </source>
</reference>
<sequence>MVVRISSGSSPTGAVYYNENKVGKGEAERLAVRNYRGVKLPVQELGLATVAAKLEQQAELNPKIKKPTFHASLSLAQGEKLPPAEMLAIADRYMDGLGYGKQPYVVYQHFDTDHPHLHIVSVRVDSAGKKVPDTYERERSNKLRQDMEKEFGLQVAEKATLRPERDQLQPVEYGKGDLKRDISAVVNGVLKDFTFSSFTQFNQLLGIYNVKATEVAMEGKKPGLVYSAIDSNKVTQGAAFRASSLPLQPIMETLNRRMNAGKKVKGDRVARLRSLAEPILKASNSWDGFQQLLSKAGVEVIPHLGKDGNLFGISFIDVRQRAIYTGSELGKNFTAGSLKTQLGDTYTPPSRREVPEPKQKQSRGEDQEKSVRKSKSENEKVTNQKQEKEPEPMHNLDLVKQLLYAIGRGGDEQESEEELKRMLKRAHKPRLS</sequence>
<dbReference type="RefSeq" id="WP_164043932.1">
    <property type="nucleotide sequence ID" value="NZ_JAAGNZ010000006.1"/>
</dbReference>
<dbReference type="Proteomes" id="UP000477386">
    <property type="component" value="Unassembled WGS sequence"/>
</dbReference>
<dbReference type="Pfam" id="PF03432">
    <property type="entry name" value="Relaxase"/>
    <property type="match status" value="1"/>
</dbReference>
<name>A0A6M0IQK9_9BACT</name>
<accession>A0A6M0IQK9</accession>
<feature type="domain" description="MobA/VirD2-like nuclease" evidence="2">
    <location>
        <begin position="17"/>
        <end position="153"/>
    </location>
</feature>
<protein>
    <submittedName>
        <fullName evidence="3">Relaxase/mobilization nuclease domain-containing protein</fullName>
    </submittedName>
</protein>
<feature type="compositionally biased region" description="Basic residues" evidence="1">
    <location>
        <begin position="422"/>
        <end position="432"/>
    </location>
</feature>
<dbReference type="InterPro" id="IPR005094">
    <property type="entry name" value="Endonuclease_MobA/VirD2"/>
</dbReference>
<dbReference type="AlphaFoldDB" id="A0A6M0IQK9"/>
<organism evidence="3 4">
    <name type="scientific">Spirosoma agri</name>
    <dbReference type="NCBI Taxonomy" id="1987381"/>
    <lineage>
        <taxon>Bacteria</taxon>
        <taxon>Pseudomonadati</taxon>
        <taxon>Bacteroidota</taxon>
        <taxon>Cytophagia</taxon>
        <taxon>Cytophagales</taxon>
        <taxon>Cytophagaceae</taxon>
        <taxon>Spirosoma</taxon>
    </lineage>
</organism>
<feature type="compositionally biased region" description="Polar residues" evidence="1">
    <location>
        <begin position="339"/>
        <end position="348"/>
    </location>
</feature>
<evidence type="ECO:0000259" key="2">
    <source>
        <dbReference type="Pfam" id="PF03432"/>
    </source>
</evidence>
<evidence type="ECO:0000313" key="3">
    <source>
        <dbReference type="EMBL" id="NEU70620.1"/>
    </source>
</evidence>
<dbReference type="EMBL" id="JAAGNZ010000006">
    <property type="protein sequence ID" value="NEU70620.1"/>
    <property type="molecule type" value="Genomic_DNA"/>
</dbReference>
<evidence type="ECO:0000256" key="1">
    <source>
        <dbReference type="SAM" id="MobiDB-lite"/>
    </source>
</evidence>
<comment type="caution">
    <text evidence="3">The sequence shown here is derived from an EMBL/GenBank/DDBJ whole genome shotgun (WGS) entry which is preliminary data.</text>
</comment>
<evidence type="ECO:0000313" key="4">
    <source>
        <dbReference type="Proteomes" id="UP000477386"/>
    </source>
</evidence>
<proteinExistence type="predicted"/>
<feature type="region of interest" description="Disordered" evidence="1">
    <location>
        <begin position="409"/>
        <end position="432"/>
    </location>
</feature>